<name>A0ABQ6KBM1_9MICO</name>
<proteinExistence type="predicted"/>
<reference evidence="2" key="1">
    <citation type="journal article" date="2019" name="Int. J. Syst. Evol. Microbiol.">
        <title>The Global Catalogue of Microorganisms (GCM) 10K type strain sequencing project: providing services to taxonomists for standard genome sequencing and annotation.</title>
        <authorList>
            <consortium name="The Broad Institute Genomics Platform"/>
            <consortium name="The Broad Institute Genome Sequencing Center for Infectious Disease"/>
            <person name="Wu L."/>
            <person name="Ma J."/>
        </authorList>
    </citation>
    <scope>NUCLEOTIDE SEQUENCE [LARGE SCALE GENOMIC DNA]</scope>
    <source>
        <strain evidence="2">NBRC 108894</strain>
    </source>
</reference>
<protein>
    <submittedName>
        <fullName evidence="1">Uncharacterized protein</fullName>
    </submittedName>
</protein>
<dbReference type="RefSeq" id="WP_284254648.1">
    <property type="nucleotide sequence ID" value="NZ_BSVB01000001.1"/>
</dbReference>
<organism evidence="1 2">
    <name type="scientific">Pseudolysinimonas kribbensis</name>
    <dbReference type="NCBI Taxonomy" id="433641"/>
    <lineage>
        <taxon>Bacteria</taxon>
        <taxon>Bacillati</taxon>
        <taxon>Actinomycetota</taxon>
        <taxon>Actinomycetes</taxon>
        <taxon>Micrococcales</taxon>
        <taxon>Microbacteriaceae</taxon>
        <taxon>Pseudolysinimonas</taxon>
    </lineage>
</organism>
<dbReference type="Proteomes" id="UP001157034">
    <property type="component" value="Unassembled WGS sequence"/>
</dbReference>
<evidence type="ECO:0000313" key="2">
    <source>
        <dbReference type="Proteomes" id="UP001157034"/>
    </source>
</evidence>
<keyword evidence="2" id="KW-1185">Reference proteome</keyword>
<evidence type="ECO:0000313" key="1">
    <source>
        <dbReference type="EMBL" id="GMA95976.1"/>
    </source>
</evidence>
<accession>A0ABQ6KBM1</accession>
<dbReference type="EMBL" id="BSVB01000001">
    <property type="protein sequence ID" value="GMA95976.1"/>
    <property type="molecule type" value="Genomic_DNA"/>
</dbReference>
<gene>
    <name evidence="1" type="ORF">GCM10025881_28000</name>
</gene>
<comment type="caution">
    <text evidence="1">The sequence shown here is derived from an EMBL/GenBank/DDBJ whole genome shotgun (WGS) entry which is preliminary data.</text>
</comment>
<sequence length="160" mass="16810">MTVGRPTGQDEQVHAAERRDQVVVGARIGRVRQMEVRLGDAGTRDGRDRRQDLIAAEALAGVRERGIHSRERAAGGADDVVVHHHDVQESEVEIATARQQPGEGAVGRAGVRPLGAPRAYGRPAALASASPATISSATALPIASSVAKIWGCCTTLLKLV</sequence>